<keyword evidence="8" id="KW-1185">Reference proteome</keyword>
<proteinExistence type="predicted"/>
<gene>
    <name evidence="7" type="ORF">FCL42_03140</name>
</gene>
<dbReference type="GO" id="GO:0016020">
    <property type="term" value="C:membrane"/>
    <property type="evidence" value="ECO:0007669"/>
    <property type="project" value="UniProtKB-SubCell"/>
</dbReference>
<keyword evidence="4 5" id="KW-0472">Membrane</keyword>
<feature type="transmembrane region" description="Helical" evidence="5">
    <location>
        <begin position="399"/>
        <end position="418"/>
    </location>
</feature>
<feature type="transmembrane region" description="Helical" evidence="5">
    <location>
        <begin position="132"/>
        <end position="152"/>
    </location>
</feature>
<feature type="transmembrane region" description="Helical" evidence="5">
    <location>
        <begin position="47"/>
        <end position="66"/>
    </location>
</feature>
<protein>
    <recommendedName>
        <fullName evidence="6">O-antigen ligase-related domain-containing protein</fullName>
    </recommendedName>
</protein>
<evidence type="ECO:0000256" key="4">
    <source>
        <dbReference type="ARBA" id="ARBA00023136"/>
    </source>
</evidence>
<accession>A0A4U1BVR5</accession>
<keyword evidence="3 5" id="KW-1133">Transmembrane helix</keyword>
<dbReference type="PANTHER" id="PTHR37422:SF13">
    <property type="entry name" value="LIPOPOLYSACCHARIDE BIOSYNTHESIS PROTEIN PA4999-RELATED"/>
    <property type="match status" value="1"/>
</dbReference>
<feature type="transmembrane region" description="Helical" evidence="5">
    <location>
        <begin position="108"/>
        <end position="126"/>
    </location>
</feature>
<feature type="transmembrane region" description="Helical" evidence="5">
    <location>
        <begin position="314"/>
        <end position="338"/>
    </location>
</feature>
<feature type="transmembrane region" description="Helical" evidence="5">
    <location>
        <begin position="78"/>
        <end position="96"/>
    </location>
</feature>
<comment type="subcellular location">
    <subcellularLocation>
        <location evidence="1">Membrane</location>
        <topology evidence="1">Multi-pass membrane protein</topology>
    </subcellularLocation>
</comment>
<dbReference type="AlphaFoldDB" id="A0A4U1BVR5"/>
<organism evidence="7 8">
    <name type="scientific">Ferrimonas aestuarii</name>
    <dbReference type="NCBI Taxonomy" id="2569539"/>
    <lineage>
        <taxon>Bacteria</taxon>
        <taxon>Pseudomonadati</taxon>
        <taxon>Pseudomonadota</taxon>
        <taxon>Gammaproteobacteria</taxon>
        <taxon>Alteromonadales</taxon>
        <taxon>Ferrimonadaceae</taxon>
        <taxon>Ferrimonas</taxon>
    </lineage>
</organism>
<dbReference type="InterPro" id="IPR051533">
    <property type="entry name" value="WaaL-like"/>
</dbReference>
<feature type="transmembrane region" description="Helical" evidence="5">
    <location>
        <begin position="274"/>
        <end position="293"/>
    </location>
</feature>
<feature type="transmembrane region" description="Helical" evidence="5">
    <location>
        <begin position="12"/>
        <end position="40"/>
    </location>
</feature>
<feature type="transmembrane region" description="Helical" evidence="5">
    <location>
        <begin position="235"/>
        <end position="262"/>
    </location>
</feature>
<feature type="transmembrane region" description="Helical" evidence="5">
    <location>
        <begin position="164"/>
        <end position="182"/>
    </location>
</feature>
<dbReference type="Proteomes" id="UP000305675">
    <property type="component" value="Unassembled WGS sequence"/>
</dbReference>
<evidence type="ECO:0000259" key="6">
    <source>
        <dbReference type="Pfam" id="PF04932"/>
    </source>
</evidence>
<name>A0A4U1BVR5_9GAMM</name>
<dbReference type="PANTHER" id="PTHR37422">
    <property type="entry name" value="TEICHURONIC ACID BIOSYNTHESIS PROTEIN TUAE"/>
    <property type="match status" value="1"/>
</dbReference>
<dbReference type="Pfam" id="PF04932">
    <property type="entry name" value="Wzy_C"/>
    <property type="match status" value="1"/>
</dbReference>
<dbReference type="OrthoDB" id="871774at2"/>
<evidence type="ECO:0000256" key="3">
    <source>
        <dbReference type="ARBA" id="ARBA00022989"/>
    </source>
</evidence>
<evidence type="ECO:0000256" key="1">
    <source>
        <dbReference type="ARBA" id="ARBA00004141"/>
    </source>
</evidence>
<keyword evidence="2 5" id="KW-0812">Transmembrane</keyword>
<feature type="transmembrane region" description="Helical" evidence="5">
    <location>
        <begin position="209"/>
        <end position="226"/>
    </location>
</feature>
<reference evidence="7 8" key="1">
    <citation type="submission" date="2019-04" db="EMBL/GenBank/DDBJ databases">
        <authorList>
            <person name="Hwang J.C."/>
        </authorList>
    </citation>
    <scope>NUCLEOTIDE SEQUENCE [LARGE SCALE GENOMIC DNA]</scope>
    <source>
        <strain evidence="7 8">IMCC35002</strain>
    </source>
</reference>
<dbReference type="RefSeq" id="WP_136861935.1">
    <property type="nucleotide sequence ID" value="NZ_SWCJ01000002.1"/>
</dbReference>
<dbReference type="EMBL" id="SWCJ01000002">
    <property type="protein sequence ID" value="TKB57289.1"/>
    <property type="molecule type" value="Genomic_DNA"/>
</dbReference>
<evidence type="ECO:0000256" key="2">
    <source>
        <dbReference type="ARBA" id="ARBA00022692"/>
    </source>
</evidence>
<evidence type="ECO:0000313" key="8">
    <source>
        <dbReference type="Proteomes" id="UP000305675"/>
    </source>
</evidence>
<sequence length="465" mass="50521">MMHSGALQPTSAFLLLLITALMMALAMTVHPVVLLAGWAVAIAMIALWRYSVWMCVAFALLSAFRLHELTPALLPLRLPQLFAMATLAVLMWQLAVTRQSRPFLVGEGKILLALFAVTTVGMLLASNRGLAMGYWSGSWIKVVLMCFAISWLLKTQKQIVQTGWLIIAAGAVVSLCALYNSVNGLEVVEGTRVTIGRSWGSMLGDPNDLALVLLFPVSFAFNRALAQGPARWPALLVLCALVAAVLATQSRGGLLGICAVVGISVFSRYRLPKWVWLLMPVLLMLLLSVAGVAERQSGGAAESGIDESAMGRIYAWQAAISMGLSHPLFGVGLDNFYVNYYFHSPHWDGKNHAVHSSWFQVLAEAGVLGLILFVSFVIGLIRRSYSLIARGSLTDEQRVWLLAIHSGIASFAVSGTFLTQAFTWPLYILAALLWAYHRILTPTPVTPGYSVSISCDNQSKRGDSL</sequence>
<feature type="transmembrane region" description="Helical" evidence="5">
    <location>
        <begin position="358"/>
        <end position="378"/>
    </location>
</feature>
<dbReference type="InterPro" id="IPR007016">
    <property type="entry name" value="O-antigen_ligase-rel_domated"/>
</dbReference>
<feature type="domain" description="O-antigen ligase-related" evidence="6">
    <location>
        <begin position="238"/>
        <end position="374"/>
    </location>
</feature>
<evidence type="ECO:0000313" key="7">
    <source>
        <dbReference type="EMBL" id="TKB57289.1"/>
    </source>
</evidence>
<comment type="caution">
    <text evidence="7">The sequence shown here is derived from an EMBL/GenBank/DDBJ whole genome shotgun (WGS) entry which is preliminary data.</text>
</comment>
<evidence type="ECO:0000256" key="5">
    <source>
        <dbReference type="SAM" id="Phobius"/>
    </source>
</evidence>